<evidence type="ECO:0000256" key="1">
    <source>
        <dbReference type="SAM" id="MobiDB-lite"/>
    </source>
</evidence>
<feature type="compositionally biased region" description="Basic and acidic residues" evidence="1">
    <location>
        <begin position="137"/>
        <end position="151"/>
    </location>
</feature>
<feature type="compositionally biased region" description="Polar residues" evidence="1">
    <location>
        <begin position="494"/>
        <end position="506"/>
    </location>
</feature>
<gene>
    <name evidence="2" type="ORF">Purlil1_4806</name>
</gene>
<keyword evidence="3" id="KW-1185">Reference proteome</keyword>
<name>A0ABR0C3E6_PURLI</name>
<protein>
    <submittedName>
        <fullName evidence="2">Uncharacterized protein</fullName>
    </submittedName>
</protein>
<feature type="region of interest" description="Disordered" evidence="1">
    <location>
        <begin position="483"/>
        <end position="595"/>
    </location>
</feature>
<feature type="compositionally biased region" description="Basic and acidic residues" evidence="1">
    <location>
        <begin position="109"/>
        <end position="127"/>
    </location>
</feature>
<evidence type="ECO:0000313" key="2">
    <source>
        <dbReference type="EMBL" id="KAK4090670.1"/>
    </source>
</evidence>
<reference evidence="2 3" key="1">
    <citation type="journal article" date="2024" name="Microbiol. Resour. Announc.">
        <title>Genome annotations for the ascomycete fungi Trichoderma harzianum, Trichoderma aggressivum, and Purpureocillium lilacinum.</title>
        <authorList>
            <person name="Beijen E.P.W."/>
            <person name="Ohm R.A."/>
        </authorList>
    </citation>
    <scope>NUCLEOTIDE SEQUENCE [LARGE SCALE GENOMIC DNA]</scope>
    <source>
        <strain evidence="2 3">CBS 150709</strain>
    </source>
</reference>
<feature type="region of interest" description="Disordered" evidence="1">
    <location>
        <begin position="67"/>
        <end position="171"/>
    </location>
</feature>
<dbReference type="EMBL" id="JAWRVI010000014">
    <property type="protein sequence ID" value="KAK4090670.1"/>
    <property type="molecule type" value="Genomic_DNA"/>
</dbReference>
<dbReference type="Proteomes" id="UP001287286">
    <property type="component" value="Unassembled WGS sequence"/>
</dbReference>
<feature type="compositionally biased region" description="Low complexity" evidence="1">
    <location>
        <begin position="577"/>
        <end position="592"/>
    </location>
</feature>
<proteinExistence type="predicted"/>
<organism evidence="2 3">
    <name type="scientific">Purpureocillium lilacinum</name>
    <name type="common">Paecilomyces lilacinus</name>
    <dbReference type="NCBI Taxonomy" id="33203"/>
    <lineage>
        <taxon>Eukaryota</taxon>
        <taxon>Fungi</taxon>
        <taxon>Dikarya</taxon>
        <taxon>Ascomycota</taxon>
        <taxon>Pezizomycotina</taxon>
        <taxon>Sordariomycetes</taxon>
        <taxon>Hypocreomycetidae</taxon>
        <taxon>Hypocreales</taxon>
        <taxon>Ophiocordycipitaceae</taxon>
        <taxon>Purpureocillium</taxon>
    </lineage>
</organism>
<feature type="compositionally biased region" description="Low complexity" evidence="1">
    <location>
        <begin position="92"/>
        <end position="106"/>
    </location>
</feature>
<feature type="compositionally biased region" description="Pro residues" evidence="1">
    <location>
        <begin position="524"/>
        <end position="533"/>
    </location>
</feature>
<comment type="caution">
    <text evidence="2">The sequence shown here is derived from an EMBL/GenBank/DDBJ whole genome shotgun (WGS) entry which is preliminary data.</text>
</comment>
<evidence type="ECO:0000313" key="3">
    <source>
        <dbReference type="Proteomes" id="UP001287286"/>
    </source>
</evidence>
<sequence>MRAHAVREGKGRIAGALSRCAATHPSPFLKRMPLRVSRRTRRITPQRGGACFRTDGHAGQPSVLVAGWGGRGGNAGQRARAKPRPARPWEQSAGGPSAGASASTPTCTHHLEHLQAPDPHTRTRSQDVCHAAGRPSLARERTSDDETRGDDAVAAGRSACQSRERGGMPSMSRCTAEALLCDAQLGPGLGRGNGRKEAAFGGVHNVQNQPEPYYVSNVSLHAARRGWHADIRGGGGQEPQPDSAKAKARTSYVQAPSEYGQLVLLGSVVPGTPVGEDAVARRSNDSVGRCHDAKDDSPGWWMGLGKGLLRAQATHGNLELAMDTGRSPCLGSCVWTWVGRLPGRLVGGSRWTANHCTRRAPQSNDLASGHDMGSPRSIHGWQGMAWRGLPAISLERSSRAAMRSTAAVPLAGWPWADRRRRGHAPPLIPRHDDKPTSQQVLLELGRIVLPVVDADTQTYADVDEPLSRSCAAAFCRPRWRSGLRGKRARDSPPSLRQTHPAQTSPCHPSHPMQSHPILAHAVTPAPPPPPSPPRAQARPGQGRQARAAAPPEVSCVSSTLASPDVPNGKRRPAGDAPRVGVRAPVPRPGNGVRRMRPVDANATMSSRNETTMAAARENKPPSAAQPSLGIMARLHRATQSRRTNGRRPPVFLHRISPTARLRLTYYLVSRQPNLQVDVRPCCASVCLLACPGALALARSVHRRVVGYPGAWPANREAWPCSAVGGAHQQGIGPVLEASSQSPPVLLPPAAGLIDPKKARTFVRAHACRQYSPGGKLSTPRRASTNTAQHAVLRAPYSARDSTVTVLYLFGKRRTGERLEVAWPEQLRGGLFPFGSPRRRPWAALGAASGRGRRWLTTGSSCSFAAAVDGTLWNQIHGGCTVPGMGQVPSREGQGYAAAAQQPPPGLPARGWARRWDWPAPGSRGLRATNLGQQHGRAQVPVPAGGLPTGTAASPWHATARAPASEAGGEVRCRLRARCPRTVRRWLALYPVAVPHRQTFPPSSLPDSTFRLLQAAIASHARHRRAPATTDVMVTLSSVAACAPD</sequence>
<feature type="compositionally biased region" description="Low complexity" evidence="1">
    <location>
        <begin position="534"/>
        <end position="551"/>
    </location>
</feature>
<accession>A0ABR0C3E6</accession>